<dbReference type="EMBL" id="JAPDRQ010000060">
    <property type="protein sequence ID" value="KAJ9657708.1"/>
    <property type="molecule type" value="Genomic_DNA"/>
</dbReference>
<reference evidence="1" key="1">
    <citation type="submission" date="2022-10" db="EMBL/GenBank/DDBJ databases">
        <title>Culturing micro-colonial fungi from biological soil crusts in the Mojave desert and describing Neophaeococcomyces mojavensis, and introducing the new genera and species Taxawa tesnikishii.</title>
        <authorList>
            <person name="Kurbessoian T."/>
            <person name="Stajich J.E."/>
        </authorList>
    </citation>
    <scope>NUCLEOTIDE SEQUENCE</scope>
    <source>
        <strain evidence="1">JES_112</strain>
    </source>
</reference>
<evidence type="ECO:0000313" key="2">
    <source>
        <dbReference type="Proteomes" id="UP001172386"/>
    </source>
</evidence>
<name>A0ACC3A9T2_9EURO</name>
<evidence type="ECO:0000313" key="1">
    <source>
        <dbReference type="EMBL" id="KAJ9657708.1"/>
    </source>
</evidence>
<dbReference type="Proteomes" id="UP001172386">
    <property type="component" value="Unassembled WGS sequence"/>
</dbReference>
<gene>
    <name evidence="1" type="ORF">H2198_004123</name>
</gene>
<organism evidence="1 2">
    <name type="scientific">Neophaeococcomyces mojaviensis</name>
    <dbReference type="NCBI Taxonomy" id="3383035"/>
    <lineage>
        <taxon>Eukaryota</taxon>
        <taxon>Fungi</taxon>
        <taxon>Dikarya</taxon>
        <taxon>Ascomycota</taxon>
        <taxon>Pezizomycotina</taxon>
        <taxon>Eurotiomycetes</taxon>
        <taxon>Chaetothyriomycetidae</taxon>
        <taxon>Chaetothyriales</taxon>
        <taxon>Chaetothyriales incertae sedis</taxon>
        <taxon>Neophaeococcomyces</taxon>
    </lineage>
</organism>
<sequence>MKPSAKKRFTGATIIDIMPRDDILVKQPTSVATPPNSTFTLPFSTPFTFPEIIDADHFTINGLARRIRSSSTPAIELRSLIFEVCWRLIRHDLSEDLVMRPAFANVLGKPGAEMAEHDRRDHMRGREILLKLVNSEPDFEDPAAMRRVLGMVGDLFDELGEHMAIESGEHIPKFCTVIDQETSQRLARDYAMTLCMTPYITTFNVDADPRMLTPVLMFPGGVKTYVNTDLTVLRRIYNEVIKDAKHDNGKRIKEEIEKEIERLKVGKWLGYNERKALREGKGGGMGKL</sequence>
<protein>
    <submittedName>
        <fullName evidence="1">Uncharacterized protein</fullName>
    </submittedName>
</protein>
<proteinExistence type="predicted"/>
<comment type="caution">
    <text evidence="1">The sequence shown here is derived from an EMBL/GenBank/DDBJ whole genome shotgun (WGS) entry which is preliminary data.</text>
</comment>
<keyword evidence="2" id="KW-1185">Reference proteome</keyword>
<accession>A0ACC3A9T2</accession>